<proteinExistence type="predicted"/>
<dbReference type="AlphaFoldDB" id="A0A8J3GFH1"/>
<name>A0A8J3GFH1_9BACT</name>
<feature type="active site" description="Nucleophile" evidence="1">
    <location>
        <position position="184"/>
    </location>
</feature>
<evidence type="ECO:0000256" key="2">
    <source>
        <dbReference type="PIRSR" id="PIRSR639069-2"/>
    </source>
</evidence>
<evidence type="ECO:0000313" key="4">
    <source>
        <dbReference type="EMBL" id="GHC06120.1"/>
    </source>
</evidence>
<dbReference type="EMBL" id="BMXG01000015">
    <property type="protein sequence ID" value="GHC06120.1"/>
    <property type="molecule type" value="Genomic_DNA"/>
</dbReference>
<dbReference type="SUPFAM" id="SSF53474">
    <property type="entry name" value="alpha/beta-Hydrolases"/>
    <property type="match status" value="1"/>
</dbReference>
<dbReference type="Gene3D" id="3.40.50.1820">
    <property type="entry name" value="alpha/beta hydrolase"/>
    <property type="match status" value="1"/>
</dbReference>
<dbReference type="InterPro" id="IPR008391">
    <property type="entry name" value="AXE1_dom"/>
</dbReference>
<dbReference type="Pfam" id="PF05448">
    <property type="entry name" value="AXE1"/>
    <property type="match status" value="1"/>
</dbReference>
<dbReference type="InterPro" id="IPR029058">
    <property type="entry name" value="AB_hydrolase_fold"/>
</dbReference>
<organism evidence="4 5">
    <name type="scientific">Cerasicoccus arenae</name>
    <dbReference type="NCBI Taxonomy" id="424488"/>
    <lineage>
        <taxon>Bacteria</taxon>
        <taxon>Pseudomonadati</taxon>
        <taxon>Verrucomicrobiota</taxon>
        <taxon>Opitutia</taxon>
        <taxon>Puniceicoccales</taxon>
        <taxon>Cerasicoccaceae</taxon>
        <taxon>Cerasicoccus</taxon>
    </lineage>
</organism>
<dbReference type="GO" id="GO:0005976">
    <property type="term" value="P:polysaccharide metabolic process"/>
    <property type="evidence" value="ECO:0007669"/>
    <property type="project" value="TreeGrafter"/>
</dbReference>
<protein>
    <submittedName>
        <fullName evidence="4">Acetylxylan esterase</fullName>
    </submittedName>
</protein>
<evidence type="ECO:0000256" key="1">
    <source>
        <dbReference type="PIRSR" id="PIRSR639069-1"/>
    </source>
</evidence>
<dbReference type="InterPro" id="IPR039069">
    <property type="entry name" value="CE7"/>
</dbReference>
<sequence length="321" mass="35589">MPAFDYPLEKLKTYMGQSPCPADFDVYWTEALEEMKAVDAQPERVAASFSTAFADCYEFYFAGVGGARVHAKLVVPKSVPKGGCPAIVQFHGYSGSSTEWSGLLTMAASGFVMAALDCRGQAGESQEIVSANLSTFKGHIIRGLRNGPKHLAFRSIFLDAAQLAGLVMDMPEVDATRVASQGGSQGGALSLACAALEPRIAKVVAQYPFLSDYYRVWQMDLAENAYDELRAFFRQVDPLHEKEEETFNTLGYIDVKNLAPRIKGNTLMAITLMDKICPPSTQFAAYNNIHAPKRHIIYYDYGHEGLPNWSDHAYDFYRDWM</sequence>
<dbReference type="Proteomes" id="UP000642829">
    <property type="component" value="Unassembled WGS sequence"/>
</dbReference>
<reference evidence="4" key="2">
    <citation type="submission" date="2020-09" db="EMBL/GenBank/DDBJ databases">
        <authorList>
            <person name="Sun Q."/>
            <person name="Kim S."/>
        </authorList>
    </citation>
    <scope>NUCLEOTIDE SEQUENCE</scope>
    <source>
        <strain evidence="4">KCTC 12870</strain>
    </source>
</reference>
<keyword evidence="5" id="KW-1185">Reference proteome</keyword>
<gene>
    <name evidence="4" type="ORF">GCM10007047_23960</name>
</gene>
<evidence type="ECO:0000313" key="5">
    <source>
        <dbReference type="Proteomes" id="UP000642829"/>
    </source>
</evidence>
<feature type="binding site" evidence="2">
    <location>
        <position position="93"/>
    </location>
    <ligand>
        <name>substrate</name>
    </ligand>
</feature>
<feature type="active site" description="Charge relay system" evidence="1">
    <location>
        <position position="303"/>
    </location>
</feature>
<accession>A0A8J3GFH1</accession>
<feature type="domain" description="Acetyl xylan esterase" evidence="3">
    <location>
        <begin position="1"/>
        <end position="317"/>
    </location>
</feature>
<dbReference type="PANTHER" id="PTHR40111">
    <property type="entry name" value="CEPHALOSPORIN-C DEACETYLASE"/>
    <property type="match status" value="1"/>
</dbReference>
<dbReference type="GO" id="GO:0052689">
    <property type="term" value="F:carboxylic ester hydrolase activity"/>
    <property type="evidence" value="ECO:0007669"/>
    <property type="project" value="TreeGrafter"/>
</dbReference>
<dbReference type="RefSeq" id="WP_189515475.1">
    <property type="nucleotide sequence ID" value="NZ_BMXG01000015.1"/>
</dbReference>
<evidence type="ECO:0000259" key="3">
    <source>
        <dbReference type="Pfam" id="PF05448"/>
    </source>
</evidence>
<reference evidence="4" key="1">
    <citation type="journal article" date="2014" name="Int. J. Syst. Evol. Microbiol.">
        <title>Complete genome sequence of Corynebacterium casei LMG S-19264T (=DSM 44701T), isolated from a smear-ripened cheese.</title>
        <authorList>
            <consortium name="US DOE Joint Genome Institute (JGI-PGF)"/>
            <person name="Walter F."/>
            <person name="Albersmeier A."/>
            <person name="Kalinowski J."/>
            <person name="Ruckert C."/>
        </authorList>
    </citation>
    <scope>NUCLEOTIDE SEQUENCE</scope>
    <source>
        <strain evidence="4">KCTC 12870</strain>
    </source>
</reference>
<feature type="active site" description="Charge relay system" evidence="1">
    <location>
        <position position="274"/>
    </location>
</feature>
<dbReference type="PANTHER" id="PTHR40111:SF1">
    <property type="entry name" value="CEPHALOSPORIN-C DEACETYLASE"/>
    <property type="match status" value="1"/>
</dbReference>
<comment type="caution">
    <text evidence="4">The sequence shown here is derived from an EMBL/GenBank/DDBJ whole genome shotgun (WGS) entry which is preliminary data.</text>
</comment>